<protein>
    <recommendedName>
        <fullName evidence="3 11">Aspartyl/glutamyl-tRNA(Asn/Gln) amidotransferase subunit B</fullName>
        <shortName evidence="11">Asp/Glu-ADT subunit B</shortName>
        <ecNumber evidence="11">6.3.5.-</ecNumber>
    </recommendedName>
</protein>
<evidence type="ECO:0000313" key="13">
    <source>
        <dbReference type="EMBL" id="PWE30877.1"/>
    </source>
</evidence>
<dbReference type="Pfam" id="PF02934">
    <property type="entry name" value="GatB_N"/>
    <property type="match status" value="1"/>
</dbReference>
<dbReference type="PANTHER" id="PTHR11659">
    <property type="entry name" value="GLUTAMYL-TRNA GLN AMIDOTRANSFERASE SUBUNIT B MITOCHONDRIAL AND PROKARYOTIC PET112-RELATED"/>
    <property type="match status" value="1"/>
</dbReference>
<dbReference type="GO" id="GO:0005524">
    <property type="term" value="F:ATP binding"/>
    <property type="evidence" value="ECO:0007669"/>
    <property type="project" value="UniProtKB-KW"/>
</dbReference>
<dbReference type="PROSITE" id="PS01234">
    <property type="entry name" value="GATB"/>
    <property type="match status" value="1"/>
</dbReference>
<comment type="caution">
    <text evidence="13">The sequence shown here is derived from an EMBL/GenBank/DDBJ whole genome shotgun (WGS) entry which is preliminary data.</text>
</comment>
<dbReference type="EC" id="6.3.5.-" evidence="11"/>
<feature type="domain" description="Asn/Gln amidotransferase" evidence="12">
    <location>
        <begin position="356"/>
        <end position="500"/>
    </location>
</feature>
<keyword evidence="14" id="KW-1185">Reference proteome</keyword>
<dbReference type="HAMAP" id="MF_00121">
    <property type="entry name" value="GatB"/>
    <property type="match status" value="1"/>
</dbReference>
<accession>A0A2U2CG51</accession>
<evidence type="ECO:0000256" key="10">
    <source>
        <dbReference type="ARBA" id="ARBA00047913"/>
    </source>
</evidence>
<dbReference type="Gene3D" id="1.10.150.380">
    <property type="entry name" value="GatB domain, N-terminal subdomain"/>
    <property type="match status" value="1"/>
</dbReference>
<dbReference type="InterPro" id="IPR018027">
    <property type="entry name" value="Asn/Gln_amidotransferase"/>
</dbReference>
<reference evidence="13 14" key="1">
    <citation type="submission" date="2018-05" db="EMBL/GenBank/DDBJ databases">
        <title>Pararhodobacter marina sp. nov., isolated from deep-sea water of the Indian Ocean.</title>
        <authorList>
            <person name="Lai Q.Sr."/>
            <person name="Liu X."/>
            <person name="Shao Z."/>
        </authorList>
    </citation>
    <scope>NUCLEOTIDE SEQUENCE [LARGE SCALE GENOMIC DNA]</scope>
    <source>
        <strain evidence="13 14">CIC4N-9</strain>
    </source>
</reference>
<dbReference type="InterPro" id="IPR003789">
    <property type="entry name" value="Asn/Gln_tRNA_amidoTrase-B-like"/>
</dbReference>
<dbReference type="GeneID" id="94363992"/>
<dbReference type="InterPro" id="IPR017959">
    <property type="entry name" value="Asn/Gln-tRNA_amidoTrfase_suB/E"/>
</dbReference>
<evidence type="ECO:0000256" key="3">
    <source>
        <dbReference type="ARBA" id="ARBA00016923"/>
    </source>
</evidence>
<evidence type="ECO:0000256" key="6">
    <source>
        <dbReference type="ARBA" id="ARBA00022840"/>
    </source>
</evidence>
<dbReference type="InterPro" id="IPR004413">
    <property type="entry name" value="GatB"/>
</dbReference>
<keyword evidence="13" id="KW-0808">Transferase</keyword>
<evidence type="ECO:0000256" key="4">
    <source>
        <dbReference type="ARBA" id="ARBA00022598"/>
    </source>
</evidence>
<evidence type="ECO:0000313" key="14">
    <source>
        <dbReference type="Proteomes" id="UP000244940"/>
    </source>
</evidence>
<dbReference type="GO" id="GO:0016740">
    <property type="term" value="F:transferase activity"/>
    <property type="evidence" value="ECO:0007669"/>
    <property type="project" value="UniProtKB-KW"/>
</dbReference>
<comment type="subunit">
    <text evidence="2 11">Heterotrimer of A, B and C subunits.</text>
</comment>
<comment type="catalytic activity">
    <reaction evidence="9 11">
        <text>L-aspartyl-tRNA(Asn) + L-glutamine + ATP + H2O = L-asparaginyl-tRNA(Asn) + L-glutamate + ADP + phosphate + 2 H(+)</text>
        <dbReference type="Rhea" id="RHEA:14513"/>
        <dbReference type="Rhea" id="RHEA-COMP:9674"/>
        <dbReference type="Rhea" id="RHEA-COMP:9677"/>
        <dbReference type="ChEBI" id="CHEBI:15377"/>
        <dbReference type="ChEBI" id="CHEBI:15378"/>
        <dbReference type="ChEBI" id="CHEBI:29985"/>
        <dbReference type="ChEBI" id="CHEBI:30616"/>
        <dbReference type="ChEBI" id="CHEBI:43474"/>
        <dbReference type="ChEBI" id="CHEBI:58359"/>
        <dbReference type="ChEBI" id="CHEBI:78515"/>
        <dbReference type="ChEBI" id="CHEBI:78516"/>
        <dbReference type="ChEBI" id="CHEBI:456216"/>
    </reaction>
</comment>
<dbReference type="GO" id="GO:0006412">
    <property type="term" value="P:translation"/>
    <property type="evidence" value="ECO:0007669"/>
    <property type="project" value="UniProtKB-UniRule"/>
</dbReference>
<dbReference type="GO" id="GO:0050567">
    <property type="term" value="F:glutaminyl-tRNA synthase (glutamine-hydrolyzing) activity"/>
    <property type="evidence" value="ECO:0007669"/>
    <property type="project" value="UniProtKB-UniRule"/>
</dbReference>
<dbReference type="NCBIfam" id="NF004012">
    <property type="entry name" value="PRK05477.1-2"/>
    <property type="match status" value="1"/>
</dbReference>
<dbReference type="OrthoDB" id="9804078at2"/>
<dbReference type="Proteomes" id="UP000244940">
    <property type="component" value="Unassembled WGS sequence"/>
</dbReference>
<comment type="catalytic activity">
    <reaction evidence="10 11">
        <text>L-glutamyl-tRNA(Gln) + L-glutamine + ATP + H2O = L-glutaminyl-tRNA(Gln) + L-glutamate + ADP + phosphate + H(+)</text>
        <dbReference type="Rhea" id="RHEA:17521"/>
        <dbReference type="Rhea" id="RHEA-COMP:9681"/>
        <dbReference type="Rhea" id="RHEA-COMP:9684"/>
        <dbReference type="ChEBI" id="CHEBI:15377"/>
        <dbReference type="ChEBI" id="CHEBI:15378"/>
        <dbReference type="ChEBI" id="CHEBI:29985"/>
        <dbReference type="ChEBI" id="CHEBI:30616"/>
        <dbReference type="ChEBI" id="CHEBI:43474"/>
        <dbReference type="ChEBI" id="CHEBI:58359"/>
        <dbReference type="ChEBI" id="CHEBI:78520"/>
        <dbReference type="ChEBI" id="CHEBI:78521"/>
        <dbReference type="ChEBI" id="CHEBI:456216"/>
    </reaction>
</comment>
<dbReference type="SUPFAM" id="SSF55931">
    <property type="entry name" value="Glutamine synthetase/guanido kinase"/>
    <property type="match status" value="1"/>
</dbReference>
<evidence type="ECO:0000256" key="8">
    <source>
        <dbReference type="ARBA" id="ARBA00024799"/>
    </source>
</evidence>
<dbReference type="SMART" id="SM00845">
    <property type="entry name" value="GatB_Yqey"/>
    <property type="match status" value="1"/>
</dbReference>
<keyword evidence="6 11" id="KW-0067">ATP-binding</keyword>
<dbReference type="FunFam" id="1.10.150.380:FF:000001">
    <property type="entry name" value="Aspartyl/glutamyl-tRNA(Asn/Gln) amidotransferase subunit B"/>
    <property type="match status" value="1"/>
</dbReference>
<evidence type="ECO:0000256" key="11">
    <source>
        <dbReference type="HAMAP-Rule" id="MF_00121"/>
    </source>
</evidence>
<dbReference type="PANTHER" id="PTHR11659:SF0">
    <property type="entry name" value="GLUTAMYL-TRNA(GLN) AMIDOTRANSFERASE SUBUNIT B, MITOCHONDRIAL"/>
    <property type="match status" value="1"/>
</dbReference>
<dbReference type="NCBIfam" id="TIGR00133">
    <property type="entry name" value="gatB"/>
    <property type="match status" value="1"/>
</dbReference>
<comment type="similarity">
    <text evidence="1 11">Belongs to the GatB/GatE family. GatB subfamily.</text>
</comment>
<comment type="function">
    <text evidence="8 11">Allows the formation of correctly charged Asn-tRNA(Asn) or Gln-tRNA(Gln) through the transamidation of misacylated Asp-tRNA(Asn) or Glu-tRNA(Gln) in organisms which lack either or both of asparaginyl-tRNA or glutaminyl-tRNA synthetases. The reaction takes place in the presence of glutamine and ATP through an activated phospho-Asp-tRNA(Asn) or phospho-Glu-tRNA(Gln).</text>
</comment>
<keyword evidence="5 11" id="KW-0547">Nucleotide-binding</keyword>
<dbReference type="Gene3D" id="1.10.10.410">
    <property type="match status" value="1"/>
</dbReference>
<dbReference type="InterPro" id="IPR023168">
    <property type="entry name" value="GatB_Yqey_C_2"/>
</dbReference>
<dbReference type="GO" id="GO:0050566">
    <property type="term" value="F:asparaginyl-tRNA synthase (glutamine-hydrolyzing) activity"/>
    <property type="evidence" value="ECO:0007669"/>
    <property type="project" value="RHEA"/>
</dbReference>
<dbReference type="InterPro" id="IPR017958">
    <property type="entry name" value="Gln-tRNA_amidoTrfase_suB_CS"/>
</dbReference>
<proteinExistence type="inferred from homology"/>
<sequence>MLDLSFDAPKPKVIAGATGDWELVIGMEIHAQVSTQAKLFSGASTTFGAEPNSNVSFIDAAMPGMLPVINEFCIEQAVRTGLGLKAQINLRSAFDRKNYFYPDNPQGYQISQLYHPIVGEGEVIVEMGAGIARVVRIERIHVEQDAGKSIHDMDPNMSFIDLNRTGVPLMEIVSRPDIRGPEEAAAYVGKLRQILRYLGTCDGNMQNGNLRADVNVSVCRPGQYEKYQETQDFGHLGTRCEIKNMNSMRFIQQAIDYEARRQIAILEDGGKVDQETRLYDPDKGETRSMRSKEEAQDYRYFPDPDLLPLEIEQDWVDAIAASMPELPDAKKARFMSDFGLTDYDASVLTADVELARYFEESLGGGDGKRTANWIINEVLGRANKAEVTPRQIAAPAVNTAILSMVAKDEISTKIAKDVLEIHVETGRDPNEIVETEGMKQVTDTGAIEAAVDEIIAANPAQVEKAKQNPKLAGWFVGQVMKATGGKANPAAVNALVTAKLGL</sequence>
<evidence type="ECO:0000256" key="2">
    <source>
        <dbReference type="ARBA" id="ARBA00011123"/>
    </source>
</evidence>
<keyword evidence="7 11" id="KW-0648">Protein biosynthesis</keyword>
<dbReference type="InterPro" id="IPR042114">
    <property type="entry name" value="GatB_C_1"/>
</dbReference>
<organism evidence="13 14">
    <name type="scientific">Pararhodobacter marinus</name>
    <dbReference type="NCBI Taxonomy" id="2184063"/>
    <lineage>
        <taxon>Bacteria</taxon>
        <taxon>Pseudomonadati</taxon>
        <taxon>Pseudomonadota</taxon>
        <taxon>Alphaproteobacteria</taxon>
        <taxon>Rhodobacterales</taxon>
        <taxon>Paracoccaceae</taxon>
        <taxon>Pararhodobacter</taxon>
    </lineage>
</organism>
<dbReference type="SUPFAM" id="SSF89095">
    <property type="entry name" value="GatB/YqeY motif"/>
    <property type="match status" value="1"/>
</dbReference>
<evidence type="ECO:0000259" key="12">
    <source>
        <dbReference type="SMART" id="SM00845"/>
    </source>
</evidence>
<dbReference type="RefSeq" id="WP_109531955.1">
    <property type="nucleotide sequence ID" value="NZ_QEYD01000002.1"/>
</dbReference>
<dbReference type="NCBIfam" id="NF004015">
    <property type="entry name" value="PRK05477.1-5"/>
    <property type="match status" value="1"/>
</dbReference>
<name>A0A2U2CG51_9RHOB</name>
<dbReference type="InterPro" id="IPR006075">
    <property type="entry name" value="Asn/Gln-tRNA_Trfase_suB/E_cat"/>
</dbReference>
<gene>
    <name evidence="11 13" type="primary">gatB</name>
    <name evidence="13" type="ORF">C4N9_03745</name>
</gene>
<dbReference type="AlphaFoldDB" id="A0A2U2CG51"/>
<evidence type="ECO:0000256" key="1">
    <source>
        <dbReference type="ARBA" id="ARBA00005306"/>
    </source>
</evidence>
<keyword evidence="4 11" id="KW-0436">Ligase</keyword>
<dbReference type="Pfam" id="PF02637">
    <property type="entry name" value="GatB_Yqey"/>
    <property type="match status" value="1"/>
</dbReference>
<dbReference type="FunFam" id="1.10.10.410:FF:000001">
    <property type="entry name" value="Aspartyl/glutamyl-tRNA(Asn/Gln) amidotransferase subunit B"/>
    <property type="match status" value="1"/>
</dbReference>
<dbReference type="EMBL" id="QEYD01000002">
    <property type="protein sequence ID" value="PWE30877.1"/>
    <property type="molecule type" value="Genomic_DNA"/>
</dbReference>
<dbReference type="NCBIfam" id="NF004014">
    <property type="entry name" value="PRK05477.1-4"/>
    <property type="match status" value="1"/>
</dbReference>
<evidence type="ECO:0000256" key="7">
    <source>
        <dbReference type="ARBA" id="ARBA00022917"/>
    </source>
</evidence>
<evidence type="ECO:0000256" key="5">
    <source>
        <dbReference type="ARBA" id="ARBA00022741"/>
    </source>
</evidence>
<dbReference type="GO" id="GO:0070681">
    <property type="term" value="P:glutaminyl-tRNAGln biosynthesis via transamidation"/>
    <property type="evidence" value="ECO:0007669"/>
    <property type="project" value="TreeGrafter"/>
</dbReference>
<evidence type="ECO:0000256" key="9">
    <source>
        <dbReference type="ARBA" id="ARBA00047380"/>
    </source>
</evidence>
<dbReference type="InterPro" id="IPR014746">
    <property type="entry name" value="Gln_synth/guanido_kin_cat_dom"/>
</dbReference>